<dbReference type="InterPro" id="IPR047794">
    <property type="entry name" value="C45_proenzyme-like"/>
</dbReference>
<keyword evidence="3" id="KW-1185">Reference proteome</keyword>
<sequence>MLSIGVQHGTAAKTHIERSIDFYASVFQDTSKLDWPQVQDIAGSFSEHIKKTWPEYHEEMQGVAAGSDRSILDIVALNVRTEIAFGRFSDGCTALAWHTEKRAYLGQNWDWMERQKENLIILKISQSGKPSIQMITEAGIIGKIGFNSNGVGVCLNAIKAKGMDPERLPVHLGLRMALESHSANEAVQALEHWGMAAPAHILIADANDAVGFEFTSKTTANLLPDTKGRVVHSNHLLLEHPGITDTVWIKDSLFRVDRMADLCDKLPIEPTWAEVSKLFEDEENYPTAICRDQKDGSTTATLFNIVMDLKQRTGIVRMGRPTTVEETVTLAL</sequence>
<dbReference type="InterPro" id="IPR047801">
    <property type="entry name" value="Peptidase_C45"/>
</dbReference>
<dbReference type="EMBL" id="JAXLQG010000001">
    <property type="protein sequence ID" value="KAK5545318.1"/>
    <property type="molecule type" value="Genomic_DNA"/>
</dbReference>
<feature type="domain" description="Peptidase C45 hydrolase" evidence="1">
    <location>
        <begin position="97"/>
        <end position="321"/>
    </location>
</feature>
<evidence type="ECO:0000259" key="1">
    <source>
        <dbReference type="Pfam" id="PF03417"/>
    </source>
</evidence>
<dbReference type="PANTHER" id="PTHR34180">
    <property type="entry name" value="PEPTIDASE C45"/>
    <property type="match status" value="1"/>
</dbReference>
<proteinExistence type="predicted"/>
<dbReference type="AlphaFoldDB" id="A0AAV9QL18"/>
<dbReference type="Gene3D" id="3.60.60.10">
    <property type="entry name" value="Penicillin V Acylase, Chain A"/>
    <property type="match status" value="1"/>
</dbReference>
<evidence type="ECO:0000313" key="2">
    <source>
        <dbReference type="EMBL" id="KAK5545318.1"/>
    </source>
</evidence>
<accession>A0AAV9QL18</accession>
<organism evidence="2 3">
    <name type="scientific">Vermiconidia calcicola</name>
    <dbReference type="NCBI Taxonomy" id="1690605"/>
    <lineage>
        <taxon>Eukaryota</taxon>
        <taxon>Fungi</taxon>
        <taxon>Dikarya</taxon>
        <taxon>Ascomycota</taxon>
        <taxon>Pezizomycotina</taxon>
        <taxon>Dothideomycetes</taxon>
        <taxon>Dothideomycetidae</taxon>
        <taxon>Mycosphaerellales</taxon>
        <taxon>Extremaceae</taxon>
        <taxon>Vermiconidia</taxon>
    </lineage>
</organism>
<protein>
    <recommendedName>
        <fullName evidence="1">Peptidase C45 hydrolase domain-containing protein</fullName>
    </recommendedName>
</protein>
<gene>
    <name evidence="2" type="ORF">LTR25_000325</name>
</gene>
<comment type="caution">
    <text evidence="2">The sequence shown here is derived from an EMBL/GenBank/DDBJ whole genome shotgun (WGS) entry which is preliminary data.</text>
</comment>
<dbReference type="InterPro" id="IPR005079">
    <property type="entry name" value="Peptidase_C45_hydrolase"/>
</dbReference>
<dbReference type="Pfam" id="PF03417">
    <property type="entry name" value="AAT"/>
    <property type="match status" value="1"/>
</dbReference>
<name>A0AAV9QL18_9PEZI</name>
<reference evidence="2 3" key="1">
    <citation type="submission" date="2023-06" db="EMBL/GenBank/DDBJ databases">
        <title>Black Yeasts Isolated from many extreme environments.</title>
        <authorList>
            <person name="Coleine C."/>
            <person name="Stajich J.E."/>
            <person name="Selbmann L."/>
        </authorList>
    </citation>
    <scope>NUCLEOTIDE SEQUENCE [LARGE SCALE GENOMIC DNA]</scope>
    <source>
        <strain evidence="2 3">CCFEE 5887</strain>
    </source>
</reference>
<dbReference type="PANTHER" id="PTHR34180:SF1">
    <property type="entry name" value="BETA-ALANYL-DOPAMINE_CARCININE HYDROLASE"/>
    <property type="match status" value="1"/>
</dbReference>
<dbReference type="NCBIfam" id="NF040521">
    <property type="entry name" value="C45_proenzyme"/>
    <property type="match status" value="1"/>
</dbReference>
<dbReference type="Gene3D" id="1.10.10.2120">
    <property type="match status" value="1"/>
</dbReference>
<dbReference type="Proteomes" id="UP001345827">
    <property type="component" value="Unassembled WGS sequence"/>
</dbReference>
<evidence type="ECO:0000313" key="3">
    <source>
        <dbReference type="Proteomes" id="UP001345827"/>
    </source>
</evidence>